<dbReference type="EMBL" id="OBEA01000001">
    <property type="protein sequence ID" value="SNY36160.1"/>
    <property type="molecule type" value="Genomic_DNA"/>
</dbReference>
<keyword evidence="3" id="KW-0813">Transport</keyword>
<feature type="domain" description="Leucine-binding protein" evidence="5">
    <location>
        <begin position="25"/>
        <end position="373"/>
    </location>
</feature>
<evidence type="ECO:0000256" key="1">
    <source>
        <dbReference type="ARBA" id="ARBA00010062"/>
    </source>
</evidence>
<dbReference type="Pfam" id="PF13458">
    <property type="entry name" value="Peripla_BP_6"/>
    <property type="match status" value="1"/>
</dbReference>
<comment type="similarity">
    <text evidence="1">Belongs to the leucine-binding protein family.</text>
</comment>
<dbReference type="InterPro" id="IPR051010">
    <property type="entry name" value="BCAA_transport"/>
</dbReference>
<evidence type="ECO:0000313" key="8">
    <source>
        <dbReference type="Proteomes" id="UP000231655"/>
    </source>
</evidence>
<sequence length="412" mass="44176">MKSTVKAALAAAVSLCAVTAAQADTIKMAFIDPLSGAMASSGEPAYQSFILAAEHINANGGVNGNEIEILGLDNKISPKESLVQLQKAIDQGARYILQGNGSSVASAIIDAVNKHNQRNPGEEVLFFNYAAVTPAFTNEACSFWHFRFDAHADMKMNGITDWVAKRDDIKKVYLIGQDYVFGEAVAAAAESQLAEKRPDIEIVGNELHPLAKVKDFTPYVQKIISSEADAVITGNWGQDMTLLVKAAADAGQEIPYLTFYGGSSGAVATLGEGAVGTLFQVSELAANQEGISDEQNALVAEYKERFPDYDYYYHRAFVTLEMFDAAAEKAGSIDPIDVAYALEGLSVEGGYGTATMRAEDHQVQQPLFITTVSPDVTFPVDNTDLGWALVEGGVISAEAAMEPTTCEMERPE</sequence>
<dbReference type="EMBL" id="PGTD01000017">
    <property type="protein sequence ID" value="PJE27893.1"/>
    <property type="molecule type" value="Genomic_DNA"/>
</dbReference>
<dbReference type="RefSeq" id="WP_097143948.1">
    <property type="nucleotide sequence ID" value="NZ_OBEA01000001.1"/>
</dbReference>
<reference evidence="6 9" key="2">
    <citation type="journal article" date="2018" name="Int. J. Syst. Evol. Microbiol.">
        <title>Pseudooceanicola lipolyticus sp. nov., a marine alphaproteobacterium, reclassification of Oceanicola flagellatus as Pseudooceanicola flagellatus comb. nov. and emended description of the genus Pseudooceanicola.</title>
        <authorList>
            <person name="Huang M.-M."/>
            <person name="Guo L.-L."/>
            <person name="Wu Y.-H."/>
            <person name="Lai Q.-L."/>
            <person name="Shao Z.-Z."/>
            <person name="Wang C.-S."/>
            <person name="Wu M."/>
            <person name="Xu X.-W."/>
        </authorList>
    </citation>
    <scope>NUCLEOTIDE SEQUENCE [LARGE SCALE GENOMIC DNA]</scope>
    <source>
        <strain evidence="6 9">Ar-45</strain>
    </source>
</reference>
<evidence type="ECO:0000256" key="4">
    <source>
        <dbReference type="SAM" id="SignalP"/>
    </source>
</evidence>
<feature type="signal peptide" evidence="4">
    <location>
        <begin position="1"/>
        <end position="23"/>
    </location>
</feature>
<reference evidence="7 8" key="1">
    <citation type="submission" date="2017-09" db="EMBL/GenBank/DDBJ databases">
        <authorList>
            <person name="Ehlers B."/>
            <person name="Leendertz F.H."/>
        </authorList>
    </citation>
    <scope>NUCLEOTIDE SEQUENCE [LARGE SCALE GENOMIC DNA]</scope>
    <source>
        <strain evidence="7 8">CGMCC 1.12662</strain>
    </source>
</reference>
<gene>
    <name evidence="6" type="ORF">CVM39_15110</name>
    <name evidence="7" type="ORF">SAMN06297129_0133</name>
</gene>
<evidence type="ECO:0000256" key="3">
    <source>
        <dbReference type="ARBA" id="ARBA00022970"/>
    </source>
</evidence>
<dbReference type="Gene3D" id="3.40.50.2300">
    <property type="match status" value="2"/>
</dbReference>
<evidence type="ECO:0000259" key="5">
    <source>
        <dbReference type="Pfam" id="PF13458"/>
    </source>
</evidence>
<name>A0A285HK87_9RHOB</name>
<organism evidence="7 8">
    <name type="scientific">Pseudooceanicola antarcticus</name>
    <dbReference type="NCBI Taxonomy" id="1247613"/>
    <lineage>
        <taxon>Bacteria</taxon>
        <taxon>Pseudomonadati</taxon>
        <taxon>Pseudomonadota</taxon>
        <taxon>Alphaproteobacteria</taxon>
        <taxon>Rhodobacterales</taxon>
        <taxon>Paracoccaceae</taxon>
        <taxon>Pseudooceanicola</taxon>
    </lineage>
</organism>
<dbReference type="PANTHER" id="PTHR30483:SF37">
    <property type="entry name" value="ABC TRANSPORTER SUBSTRATE-BINDING PROTEIN"/>
    <property type="match status" value="1"/>
</dbReference>
<dbReference type="CDD" id="cd06329">
    <property type="entry name" value="PBP1_SBP-like"/>
    <property type="match status" value="1"/>
</dbReference>
<keyword evidence="9" id="KW-1185">Reference proteome</keyword>
<feature type="chain" id="PRO_5013329695" evidence="4">
    <location>
        <begin position="24"/>
        <end position="412"/>
    </location>
</feature>
<keyword evidence="3" id="KW-0029">Amino-acid transport</keyword>
<dbReference type="AlphaFoldDB" id="A0A285HK87"/>
<proteinExistence type="inferred from homology"/>
<dbReference type="SUPFAM" id="SSF53822">
    <property type="entry name" value="Periplasmic binding protein-like I"/>
    <property type="match status" value="1"/>
</dbReference>
<evidence type="ECO:0000256" key="2">
    <source>
        <dbReference type="ARBA" id="ARBA00022729"/>
    </source>
</evidence>
<evidence type="ECO:0000313" key="6">
    <source>
        <dbReference type="EMBL" id="PJE27893.1"/>
    </source>
</evidence>
<dbReference type="InterPro" id="IPR028082">
    <property type="entry name" value="Peripla_BP_I"/>
</dbReference>
<dbReference type="Proteomes" id="UP000231702">
    <property type="component" value="Unassembled WGS sequence"/>
</dbReference>
<evidence type="ECO:0000313" key="7">
    <source>
        <dbReference type="EMBL" id="SNY36160.1"/>
    </source>
</evidence>
<evidence type="ECO:0000313" key="9">
    <source>
        <dbReference type="Proteomes" id="UP000231702"/>
    </source>
</evidence>
<dbReference type="PANTHER" id="PTHR30483">
    <property type="entry name" value="LEUCINE-SPECIFIC-BINDING PROTEIN"/>
    <property type="match status" value="1"/>
</dbReference>
<keyword evidence="2 4" id="KW-0732">Signal</keyword>
<dbReference type="InterPro" id="IPR028081">
    <property type="entry name" value="Leu-bd"/>
</dbReference>
<dbReference type="GO" id="GO:0006865">
    <property type="term" value="P:amino acid transport"/>
    <property type="evidence" value="ECO:0007669"/>
    <property type="project" value="UniProtKB-KW"/>
</dbReference>
<protein>
    <submittedName>
        <fullName evidence="7">Amino acid/amide ABC transporter substrate-binding protein, HAAT family</fullName>
    </submittedName>
    <submittedName>
        <fullName evidence="6">Branched-chain amino acid ABC transporter substrate-binding protein</fullName>
    </submittedName>
</protein>
<dbReference type="OrthoDB" id="9768099at2"/>
<accession>A0A285HK87</accession>
<dbReference type="Proteomes" id="UP000231655">
    <property type="component" value="Unassembled WGS sequence"/>
</dbReference>